<protein>
    <submittedName>
        <fullName evidence="1">Uncharacterized protein</fullName>
    </submittedName>
</protein>
<accession>A0AAD2CEN6</accession>
<name>A0AAD2CEN6_9STRA</name>
<sequence length="205" mass="22808">MKPQSAMTTTLKRGVTINPAVQAVEILSIYDYTPSEISATWYDEDDRQKITQHCFKVLQKMEKCGGTKNGQKYCTRGLEAHTTLGSIIKKKTRTAAFAAVLNEQARQWNENEQVDDRAISEAYRETSSSSQMWAQAIGNQDRKDADAYLYADEEEIENVDSTTTGAVSMIKSAEESVLKSPFSQKRTLNVNSAAVIMVHRGARAA</sequence>
<gene>
    <name evidence="1" type="ORF">CYCCA115_LOCUS1611</name>
</gene>
<proteinExistence type="predicted"/>
<reference evidence="1" key="1">
    <citation type="submission" date="2023-08" db="EMBL/GenBank/DDBJ databases">
        <authorList>
            <person name="Audoor S."/>
            <person name="Bilcke G."/>
        </authorList>
    </citation>
    <scope>NUCLEOTIDE SEQUENCE</scope>
</reference>
<dbReference type="Proteomes" id="UP001295423">
    <property type="component" value="Unassembled WGS sequence"/>
</dbReference>
<dbReference type="EMBL" id="CAKOGP040000069">
    <property type="protein sequence ID" value="CAJ1929130.1"/>
    <property type="molecule type" value="Genomic_DNA"/>
</dbReference>
<keyword evidence="2" id="KW-1185">Reference proteome</keyword>
<dbReference type="AlphaFoldDB" id="A0AAD2CEN6"/>
<comment type="caution">
    <text evidence="1">The sequence shown here is derived from an EMBL/GenBank/DDBJ whole genome shotgun (WGS) entry which is preliminary data.</text>
</comment>
<evidence type="ECO:0000313" key="2">
    <source>
        <dbReference type="Proteomes" id="UP001295423"/>
    </source>
</evidence>
<organism evidence="1 2">
    <name type="scientific">Cylindrotheca closterium</name>
    <dbReference type="NCBI Taxonomy" id="2856"/>
    <lineage>
        <taxon>Eukaryota</taxon>
        <taxon>Sar</taxon>
        <taxon>Stramenopiles</taxon>
        <taxon>Ochrophyta</taxon>
        <taxon>Bacillariophyta</taxon>
        <taxon>Bacillariophyceae</taxon>
        <taxon>Bacillariophycidae</taxon>
        <taxon>Bacillariales</taxon>
        <taxon>Bacillariaceae</taxon>
        <taxon>Cylindrotheca</taxon>
    </lineage>
</organism>
<evidence type="ECO:0000313" key="1">
    <source>
        <dbReference type="EMBL" id="CAJ1929130.1"/>
    </source>
</evidence>